<comment type="similarity">
    <text evidence="2">Belongs to the GtrA family.</text>
</comment>
<evidence type="ECO:0000256" key="6">
    <source>
        <dbReference type="SAM" id="Phobius"/>
    </source>
</evidence>
<dbReference type="InterPro" id="IPR007267">
    <property type="entry name" value="GtrA_DPMS_TM"/>
</dbReference>
<keyword evidence="4 6" id="KW-1133">Transmembrane helix</keyword>
<feature type="transmembrane region" description="Helical" evidence="6">
    <location>
        <begin position="39"/>
        <end position="57"/>
    </location>
</feature>
<comment type="caution">
    <text evidence="8">The sequence shown here is derived from an EMBL/GenBank/DDBJ whole genome shotgun (WGS) entry which is preliminary data.</text>
</comment>
<feature type="transmembrane region" description="Helical" evidence="6">
    <location>
        <begin position="105"/>
        <end position="124"/>
    </location>
</feature>
<feature type="domain" description="GtrA/DPMS transmembrane" evidence="7">
    <location>
        <begin position="14"/>
        <end position="124"/>
    </location>
</feature>
<keyword evidence="5 6" id="KW-0472">Membrane</keyword>
<evidence type="ECO:0000259" key="7">
    <source>
        <dbReference type="Pfam" id="PF04138"/>
    </source>
</evidence>
<dbReference type="RefSeq" id="WP_379736052.1">
    <property type="nucleotide sequence ID" value="NZ_JBHRVV010000001.1"/>
</dbReference>
<evidence type="ECO:0000256" key="4">
    <source>
        <dbReference type="ARBA" id="ARBA00022989"/>
    </source>
</evidence>
<dbReference type="Proteomes" id="UP001595665">
    <property type="component" value="Unassembled WGS sequence"/>
</dbReference>
<organism evidence="8 9">
    <name type="scientific">Massilia haematophila</name>
    <dbReference type="NCBI Taxonomy" id="457923"/>
    <lineage>
        <taxon>Bacteria</taxon>
        <taxon>Pseudomonadati</taxon>
        <taxon>Pseudomonadota</taxon>
        <taxon>Betaproteobacteria</taxon>
        <taxon>Burkholderiales</taxon>
        <taxon>Oxalobacteraceae</taxon>
        <taxon>Telluria group</taxon>
        <taxon>Massilia</taxon>
    </lineage>
</organism>
<name>A0ABV7PNE5_9BURK</name>
<evidence type="ECO:0000313" key="9">
    <source>
        <dbReference type="Proteomes" id="UP001595665"/>
    </source>
</evidence>
<evidence type="ECO:0000313" key="8">
    <source>
        <dbReference type="EMBL" id="MFC3459479.1"/>
    </source>
</evidence>
<keyword evidence="3 6" id="KW-0812">Transmembrane</keyword>
<evidence type="ECO:0000256" key="2">
    <source>
        <dbReference type="ARBA" id="ARBA00009399"/>
    </source>
</evidence>
<dbReference type="EMBL" id="JBHRVV010000001">
    <property type="protein sequence ID" value="MFC3459479.1"/>
    <property type="molecule type" value="Genomic_DNA"/>
</dbReference>
<protein>
    <submittedName>
        <fullName evidence="8">GtrA family protein</fullName>
    </submittedName>
</protein>
<reference evidence="9" key="1">
    <citation type="journal article" date="2019" name="Int. J. Syst. Evol. Microbiol.">
        <title>The Global Catalogue of Microorganisms (GCM) 10K type strain sequencing project: providing services to taxonomists for standard genome sequencing and annotation.</title>
        <authorList>
            <consortium name="The Broad Institute Genomics Platform"/>
            <consortium name="The Broad Institute Genome Sequencing Center for Infectious Disease"/>
            <person name="Wu L."/>
            <person name="Ma J."/>
        </authorList>
    </citation>
    <scope>NUCLEOTIDE SEQUENCE [LARGE SCALE GENOMIC DNA]</scope>
    <source>
        <strain evidence="9">CCM 7480</strain>
    </source>
</reference>
<evidence type="ECO:0000256" key="1">
    <source>
        <dbReference type="ARBA" id="ARBA00004141"/>
    </source>
</evidence>
<dbReference type="PANTHER" id="PTHR38459:SF1">
    <property type="entry name" value="PROPHAGE BACTOPRENOL-LINKED GLUCOSE TRANSLOCASE HOMOLOG"/>
    <property type="match status" value="1"/>
</dbReference>
<dbReference type="InterPro" id="IPR051401">
    <property type="entry name" value="GtrA_CellWall_Glycosyl"/>
</dbReference>
<feature type="transmembrane region" description="Helical" evidence="6">
    <location>
        <begin position="12"/>
        <end position="33"/>
    </location>
</feature>
<gene>
    <name evidence="8" type="ORF">ACFOPH_14680</name>
</gene>
<keyword evidence="9" id="KW-1185">Reference proteome</keyword>
<feature type="transmembrane region" description="Helical" evidence="6">
    <location>
        <begin position="72"/>
        <end position="93"/>
    </location>
</feature>
<sequence length="125" mass="13521">MNDLLARHRQFLVFLCGGVLSAVIDIGVMQLLINAGASAALATTAGFATGLVVNYVFHAKLTFQRSAVSANFIRYICLVAFNYGLTLACVAFVDMLTGYPILGKLISLPLVAINGFLLGKYWIFR</sequence>
<accession>A0ABV7PNE5</accession>
<proteinExistence type="inferred from homology"/>
<comment type="subcellular location">
    <subcellularLocation>
        <location evidence="1">Membrane</location>
        <topology evidence="1">Multi-pass membrane protein</topology>
    </subcellularLocation>
</comment>
<dbReference type="Pfam" id="PF04138">
    <property type="entry name" value="GtrA_DPMS_TM"/>
    <property type="match status" value="1"/>
</dbReference>
<dbReference type="PANTHER" id="PTHR38459">
    <property type="entry name" value="PROPHAGE BACTOPRENOL-LINKED GLUCOSE TRANSLOCASE HOMOLOG"/>
    <property type="match status" value="1"/>
</dbReference>
<evidence type="ECO:0000256" key="3">
    <source>
        <dbReference type="ARBA" id="ARBA00022692"/>
    </source>
</evidence>
<evidence type="ECO:0000256" key="5">
    <source>
        <dbReference type="ARBA" id="ARBA00023136"/>
    </source>
</evidence>